<dbReference type="Pfam" id="PF12728">
    <property type="entry name" value="HTH_17"/>
    <property type="match status" value="1"/>
</dbReference>
<dbReference type="InterPro" id="IPR009061">
    <property type="entry name" value="DNA-bd_dom_put_sf"/>
</dbReference>
<evidence type="ECO:0000259" key="1">
    <source>
        <dbReference type="Pfam" id="PF12728"/>
    </source>
</evidence>
<gene>
    <name evidence="2" type="ORF">RC74_18750</name>
</gene>
<organism evidence="2 3">
    <name type="scientific">Falsihalocynthiibacter arcticus</name>
    <dbReference type="NCBI Taxonomy" id="1579316"/>
    <lineage>
        <taxon>Bacteria</taxon>
        <taxon>Pseudomonadati</taxon>
        <taxon>Pseudomonadota</taxon>
        <taxon>Alphaproteobacteria</taxon>
        <taxon>Rhodobacterales</taxon>
        <taxon>Roseobacteraceae</taxon>
        <taxon>Falsihalocynthiibacter</taxon>
    </lineage>
</organism>
<dbReference type="SUPFAM" id="SSF46955">
    <property type="entry name" value="Putative DNA-binding domain"/>
    <property type="match status" value="1"/>
</dbReference>
<dbReference type="InterPro" id="IPR041657">
    <property type="entry name" value="HTH_17"/>
</dbReference>
<dbReference type="OrthoDB" id="8480516at2"/>
<dbReference type="KEGG" id="hat:RC74_18750"/>
<accession>A0A126V571</accession>
<feature type="domain" description="Helix-turn-helix" evidence="1">
    <location>
        <begin position="89"/>
        <end position="133"/>
    </location>
</feature>
<evidence type="ECO:0000313" key="2">
    <source>
        <dbReference type="EMBL" id="AML53026.1"/>
    </source>
</evidence>
<evidence type="ECO:0000313" key="3">
    <source>
        <dbReference type="Proteomes" id="UP000070371"/>
    </source>
</evidence>
<reference evidence="2 3" key="1">
    <citation type="submission" date="2016-02" db="EMBL/GenBank/DDBJ databases">
        <title>Complete genome sequence of Halocynthiibacter arcticus PAMC 20958t from arctic marine sediment.</title>
        <authorList>
            <person name="Lee Y.M."/>
            <person name="Baek K."/>
            <person name="Lee H.K."/>
            <person name="Shin S.C."/>
        </authorList>
    </citation>
    <scope>NUCLEOTIDE SEQUENCE [LARGE SCALE GENOMIC DNA]</scope>
    <source>
        <strain evidence="2">PAMC 20958</strain>
    </source>
</reference>
<dbReference type="STRING" id="1579316.RC74_18750"/>
<keyword evidence="3" id="KW-1185">Reference proteome</keyword>
<protein>
    <recommendedName>
        <fullName evidence="1">Helix-turn-helix domain-containing protein</fullName>
    </recommendedName>
</protein>
<proteinExistence type="predicted"/>
<dbReference type="Proteomes" id="UP000070371">
    <property type="component" value="Chromosome"/>
</dbReference>
<dbReference type="EMBL" id="CP014327">
    <property type="protein sequence ID" value="AML53026.1"/>
    <property type="molecule type" value="Genomic_DNA"/>
</dbReference>
<dbReference type="AlphaFoldDB" id="A0A126V571"/>
<sequence length="136" mass="15464">MKQNMTNLRAAARITSNLPTLSQSQIAKRWQMDADTVRNIIRKHHLSPVPAPWKRARYSILDIWRVEGVSHASALDLSQHSDLLEPLATANDLAKLYNCTPATIRNWARESVLPSFRLGGSVRFHMFAIQEVLSEF</sequence>
<name>A0A126V571_9RHOB</name>